<name>A0ACB8U421_9APHY</name>
<proteinExistence type="predicted"/>
<protein>
    <submittedName>
        <fullName evidence="1">Uncharacterized protein</fullName>
    </submittedName>
</protein>
<sequence>MASEDRLTRRLRLETLCAQRKEIEARRGNLLAELKRLDAKLSEVDRQIACQAPVYSLPDEVLLEILEAAYTHNFPYCRNNDPSAVNSPVAFSHVSRRFRRISLASTKVWACVHASLGQPESHMGIIQAHLAHSREQPLSFTFRYLLAPPYDNPTNEDWERYDLLCLRAELSWNLALDHFHRWKHLAMFFGSMDPIVPYMEHLVGCNLRALESLYIWVDKRCTAEPIYEDGLRLNFRAPLLTKLSLCAEIFDVEYPLAMQNVTHLALCRMWKLSTYDVTSVLTHCAFSLTYLEISGDYIFETDGHGVDKRGTRCLHSSTHLTSSLLPSKTRSPSMASSRRLSTAHSVIPMLDIYQCRTPKRLPHRSYAGRPIYSFEHSHL</sequence>
<comment type="caution">
    <text evidence="1">The sequence shown here is derived from an EMBL/GenBank/DDBJ whole genome shotgun (WGS) entry which is preliminary data.</text>
</comment>
<dbReference type="EMBL" id="MU274912">
    <property type="protein sequence ID" value="KAI0088988.1"/>
    <property type="molecule type" value="Genomic_DNA"/>
</dbReference>
<reference evidence="1" key="1">
    <citation type="journal article" date="2021" name="Environ. Microbiol.">
        <title>Gene family expansions and transcriptome signatures uncover fungal adaptations to wood decay.</title>
        <authorList>
            <person name="Hage H."/>
            <person name="Miyauchi S."/>
            <person name="Viragh M."/>
            <person name="Drula E."/>
            <person name="Min B."/>
            <person name="Chaduli D."/>
            <person name="Navarro D."/>
            <person name="Favel A."/>
            <person name="Norest M."/>
            <person name="Lesage-Meessen L."/>
            <person name="Balint B."/>
            <person name="Merenyi Z."/>
            <person name="de Eugenio L."/>
            <person name="Morin E."/>
            <person name="Martinez A.T."/>
            <person name="Baldrian P."/>
            <person name="Stursova M."/>
            <person name="Martinez M.J."/>
            <person name="Novotny C."/>
            <person name="Magnuson J.K."/>
            <person name="Spatafora J.W."/>
            <person name="Maurice S."/>
            <person name="Pangilinan J."/>
            <person name="Andreopoulos W."/>
            <person name="LaButti K."/>
            <person name="Hundley H."/>
            <person name="Na H."/>
            <person name="Kuo A."/>
            <person name="Barry K."/>
            <person name="Lipzen A."/>
            <person name="Henrissat B."/>
            <person name="Riley R."/>
            <person name="Ahrendt S."/>
            <person name="Nagy L.G."/>
            <person name="Grigoriev I.V."/>
            <person name="Martin F."/>
            <person name="Rosso M.N."/>
        </authorList>
    </citation>
    <scope>NUCLEOTIDE SEQUENCE</scope>
    <source>
        <strain evidence="1">CBS 384.51</strain>
    </source>
</reference>
<evidence type="ECO:0000313" key="2">
    <source>
        <dbReference type="Proteomes" id="UP001055072"/>
    </source>
</evidence>
<accession>A0ACB8U421</accession>
<organism evidence="1 2">
    <name type="scientific">Irpex rosettiformis</name>
    <dbReference type="NCBI Taxonomy" id="378272"/>
    <lineage>
        <taxon>Eukaryota</taxon>
        <taxon>Fungi</taxon>
        <taxon>Dikarya</taxon>
        <taxon>Basidiomycota</taxon>
        <taxon>Agaricomycotina</taxon>
        <taxon>Agaricomycetes</taxon>
        <taxon>Polyporales</taxon>
        <taxon>Irpicaceae</taxon>
        <taxon>Irpex</taxon>
    </lineage>
</organism>
<keyword evidence="2" id="KW-1185">Reference proteome</keyword>
<gene>
    <name evidence="1" type="ORF">BDY19DRAFT_161047</name>
</gene>
<dbReference type="Proteomes" id="UP001055072">
    <property type="component" value="Unassembled WGS sequence"/>
</dbReference>
<evidence type="ECO:0000313" key="1">
    <source>
        <dbReference type="EMBL" id="KAI0088988.1"/>
    </source>
</evidence>